<keyword evidence="2" id="KW-1185">Reference proteome</keyword>
<dbReference type="Proteomes" id="UP001234178">
    <property type="component" value="Unassembled WGS sequence"/>
</dbReference>
<organism evidence="1 2">
    <name type="scientific">Daphnia magna</name>
    <dbReference type="NCBI Taxonomy" id="35525"/>
    <lineage>
        <taxon>Eukaryota</taxon>
        <taxon>Metazoa</taxon>
        <taxon>Ecdysozoa</taxon>
        <taxon>Arthropoda</taxon>
        <taxon>Crustacea</taxon>
        <taxon>Branchiopoda</taxon>
        <taxon>Diplostraca</taxon>
        <taxon>Cladocera</taxon>
        <taxon>Anomopoda</taxon>
        <taxon>Daphniidae</taxon>
        <taxon>Daphnia</taxon>
    </lineage>
</organism>
<evidence type="ECO:0000313" key="1">
    <source>
        <dbReference type="EMBL" id="KAK4002981.1"/>
    </source>
</evidence>
<name>A0ABQ9YR20_9CRUS</name>
<sequence length="93" mass="10882">MKKWEGYTLTTFVKIRKKRHLLESNEIAPVQLKLNEFSQKMKKWEGYTLTTFVKIRKKRHLLESNEIAPNLAKNEKVGRPLPLLSKSAKSDIS</sequence>
<reference evidence="1 2" key="1">
    <citation type="journal article" date="2023" name="Nucleic Acids Res.">
        <title>The hologenome of Daphnia magna reveals possible DNA methylation and microbiome-mediated evolution of the host genome.</title>
        <authorList>
            <person name="Chaturvedi A."/>
            <person name="Li X."/>
            <person name="Dhandapani V."/>
            <person name="Marshall H."/>
            <person name="Kissane S."/>
            <person name="Cuenca-Cambronero M."/>
            <person name="Asole G."/>
            <person name="Calvet F."/>
            <person name="Ruiz-Romero M."/>
            <person name="Marangio P."/>
            <person name="Guigo R."/>
            <person name="Rago D."/>
            <person name="Mirbahai L."/>
            <person name="Eastwood N."/>
            <person name="Colbourne J.K."/>
            <person name="Zhou J."/>
            <person name="Mallon E."/>
            <person name="Orsini L."/>
        </authorList>
    </citation>
    <scope>NUCLEOTIDE SEQUENCE [LARGE SCALE GENOMIC DNA]</scope>
    <source>
        <strain evidence="1">LRV0_1</strain>
    </source>
</reference>
<gene>
    <name evidence="1" type="ORF">OUZ56_004770</name>
</gene>
<accession>A0ABQ9YR20</accession>
<dbReference type="EMBL" id="JAOYFB010000001">
    <property type="protein sequence ID" value="KAK4002981.1"/>
    <property type="molecule type" value="Genomic_DNA"/>
</dbReference>
<proteinExistence type="predicted"/>
<comment type="caution">
    <text evidence="1">The sequence shown here is derived from an EMBL/GenBank/DDBJ whole genome shotgun (WGS) entry which is preliminary data.</text>
</comment>
<protein>
    <submittedName>
        <fullName evidence="1">Uncharacterized protein</fullName>
    </submittedName>
</protein>
<evidence type="ECO:0000313" key="2">
    <source>
        <dbReference type="Proteomes" id="UP001234178"/>
    </source>
</evidence>